<dbReference type="InterPro" id="IPR001182">
    <property type="entry name" value="FtsW/RodA"/>
</dbReference>
<evidence type="ECO:0000256" key="14">
    <source>
        <dbReference type="ARBA" id="ARBA00044770"/>
    </source>
</evidence>
<keyword evidence="2" id="KW-0328">Glycosyltransferase</keyword>
<evidence type="ECO:0000256" key="12">
    <source>
        <dbReference type="ARBA" id="ARBA00041185"/>
    </source>
</evidence>
<keyword evidence="18" id="KW-1185">Reference proteome</keyword>
<keyword evidence="7 16" id="KW-1133">Transmembrane helix</keyword>
<evidence type="ECO:0000313" key="18">
    <source>
        <dbReference type="Proteomes" id="UP001216558"/>
    </source>
</evidence>
<evidence type="ECO:0000313" key="17">
    <source>
        <dbReference type="EMBL" id="MDC8754126.1"/>
    </source>
</evidence>
<protein>
    <recommendedName>
        <fullName evidence="12">Probable peptidoglycan glycosyltransferase FtsW</fullName>
        <ecNumber evidence="14">2.4.99.28</ecNumber>
    </recommendedName>
    <alternativeName>
        <fullName evidence="13">Cell division protein FtsW</fullName>
    </alternativeName>
    <alternativeName>
        <fullName evidence="10">Cell wall polymerase</fullName>
    </alternativeName>
    <alternativeName>
        <fullName evidence="9">Peptidoglycan polymerase</fullName>
    </alternativeName>
</protein>
<feature type="transmembrane region" description="Helical" evidence="16">
    <location>
        <begin position="107"/>
        <end position="126"/>
    </location>
</feature>
<feature type="transmembrane region" description="Helical" evidence="16">
    <location>
        <begin position="171"/>
        <end position="189"/>
    </location>
</feature>
<evidence type="ECO:0000256" key="13">
    <source>
        <dbReference type="ARBA" id="ARBA00041418"/>
    </source>
</evidence>
<sequence>MNGAWNPARPASATYLPPATMQRRWRDSIRIWWREIDKVLLGLIVLLMGIGVLAVAAASPASADQLSTSRVTLDEFMFLKRHVVFQMMGLSLMVGLSFLSRDQARRLGILVGAIMLALLFVVPIIGEEKNGARRWINVGMSLQPSEFLKPGFAIICAWVLSWKLRDSSLPVIAFVTGFMGLIAALLMAQPNLGDAILFGGIWLVMVLLAGVAWQHIALLIGGGAGALGLAYMFYDNARHRIDSFLGGGTAFDQVDLAHRTLTAGGWTGSGLWLGIRKMNLPEAHTDYIFSVIGEEFGLLVCGFIVALYAAMVLRALIRMTGEDNLFALLAGVGLVTQFGGQAFINILVNLKLFPSKGMTLPLISYGGSSTLAVCFTLGLLLAITRRNPFLASEAGGLRELIERKEPSA</sequence>
<keyword evidence="8 16" id="KW-0472">Membrane</keyword>
<keyword evidence="3" id="KW-0808">Transferase</keyword>
<feature type="transmembrane region" description="Helical" evidence="16">
    <location>
        <begin position="362"/>
        <end position="383"/>
    </location>
</feature>
<comment type="catalytic activity">
    <reaction evidence="15">
        <text>[GlcNAc-(1-&gt;4)-Mur2Ac(oyl-L-Ala-gamma-D-Glu-L-Lys-D-Ala-D-Ala)](n)-di-trans,octa-cis-undecaprenyl diphosphate + beta-D-GlcNAc-(1-&gt;4)-Mur2Ac(oyl-L-Ala-gamma-D-Glu-L-Lys-D-Ala-D-Ala)-di-trans,octa-cis-undecaprenyl diphosphate = [GlcNAc-(1-&gt;4)-Mur2Ac(oyl-L-Ala-gamma-D-Glu-L-Lys-D-Ala-D-Ala)](n+1)-di-trans,octa-cis-undecaprenyl diphosphate + di-trans,octa-cis-undecaprenyl diphosphate + H(+)</text>
        <dbReference type="Rhea" id="RHEA:23708"/>
        <dbReference type="Rhea" id="RHEA-COMP:9602"/>
        <dbReference type="Rhea" id="RHEA-COMP:9603"/>
        <dbReference type="ChEBI" id="CHEBI:15378"/>
        <dbReference type="ChEBI" id="CHEBI:58405"/>
        <dbReference type="ChEBI" id="CHEBI:60033"/>
        <dbReference type="ChEBI" id="CHEBI:78435"/>
        <dbReference type="EC" id="2.4.99.28"/>
    </reaction>
</comment>
<dbReference type="Proteomes" id="UP001216558">
    <property type="component" value="Unassembled WGS sequence"/>
</dbReference>
<evidence type="ECO:0000256" key="15">
    <source>
        <dbReference type="ARBA" id="ARBA00049902"/>
    </source>
</evidence>
<keyword evidence="6" id="KW-0573">Peptidoglycan synthesis</keyword>
<evidence type="ECO:0000256" key="7">
    <source>
        <dbReference type="ARBA" id="ARBA00022989"/>
    </source>
</evidence>
<feature type="transmembrane region" description="Helical" evidence="16">
    <location>
        <begin position="146"/>
        <end position="164"/>
    </location>
</feature>
<gene>
    <name evidence="17" type="ORF">OIK40_05635</name>
</gene>
<feature type="transmembrane region" description="Helical" evidence="16">
    <location>
        <begin position="39"/>
        <end position="63"/>
    </location>
</feature>
<evidence type="ECO:0000256" key="4">
    <source>
        <dbReference type="ARBA" id="ARBA00022692"/>
    </source>
</evidence>
<dbReference type="EMBL" id="JAQQXQ010000003">
    <property type="protein sequence ID" value="MDC8754126.1"/>
    <property type="molecule type" value="Genomic_DNA"/>
</dbReference>
<organism evidence="17 18">
    <name type="scientific">Erythrobacter fulvus</name>
    <dbReference type="NCBI Taxonomy" id="2987523"/>
    <lineage>
        <taxon>Bacteria</taxon>
        <taxon>Pseudomonadati</taxon>
        <taxon>Pseudomonadota</taxon>
        <taxon>Alphaproteobacteria</taxon>
        <taxon>Sphingomonadales</taxon>
        <taxon>Erythrobacteraceae</taxon>
        <taxon>Erythrobacter/Porphyrobacter group</taxon>
        <taxon>Erythrobacter</taxon>
    </lineage>
</organism>
<comment type="similarity">
    <text evidence="11">Belongs to the SEDS family. FtsW subfamily.</text>
</comment>
<dbReference type="Pfam" id="PF01098">
    <property type="entry name" value="FTSW_RODA_SPOVE"/>
    <property type="match status" value="1"/>
</dbReference>
<dbReference type="PANTHER" id="PTHR30474:SF2">
    <property type="entry name" value="PEPTIDOGLYCAN GLYCOSYLTRANSFERASE FTSW-RELATED"/>
    <property type="match status" value="1"/>
</dbReference>
<reference evidence="17 18" key="1">
    <citation type="submission" date="2022-10" db="EMBL/GenBank/DDBJ databases">
        <title>Erythrobacter sp. sf7 Genome sequencing.</title>
        <authorList>
            <person name="Park S."/>
        </authorList>
    </citation>
    <scope>NUCLEOTIDE SEQUENCE [LARGE SCALE GENOMIC DNA]</scope>
    <source>
        <strain evidence="18">sf7</strain>
    </source>
</reference>
<feature type="transmembrane region" description="Helical" evidence="16">
    <location>
        <begin position="216"/>
        <end position="234"/>
    </location>
</feature>
<feature type="transmembrane region" description="Helical" evidence="16">
    <location>
        <begin position="195"/>
        <end position="211"/>
    </location>
</feature>
<evidence type="ECO:0000256" key="11">
    <source>
        <dbReference type="ARBA" id="ARBA00038053"/>
    </source>
</evidence>
<evidence type="ECO:0000256" key="9">
    <source>
        <dbReference type="ARBA" id="ARBA00032370"/>
    </source>
</evidence>
<accession>A0ABT5JMZ4</accession>
<dbReference type="EC" id="2.4.99.28" evidence="14"/>
<evidence type="ECO:0000256" key="1">
    <source>
        <dbReference type="ARBA" id="ARBA00004141"/>
    </source>
</evidence>
<evidence type="ECO:0000256" key="2">
    <source>
        <dbReference type="ARBA" id="ARBA00022676"/>
    </source>
</evidence>
<dbReference type="PANTHER" id="PTHR30474">
    <property type="entry name" value="CELL CYCLE PROTEIN"/>
    <property type="match status" value="1"/>
</dbReference>
<feature type="transmembrane region" description="Helical" evidence="16">
    <location>
        <begin position="325"/>
        <end position="350"/>
    </location>
</feature>
<feature type="transmembrane region" description="Helical" evidence="16">
    <location>
        <begin position="287"/>
        <end position="313"/>
    </location>
</feature>
<evidence type="ECO:0000256" key="8">
    <source>
        <dbReference type="ARBA" id="ARBA00023136"/>
    </source>
</evidence>
<keyword evidence="5" id="KW-0133">Cell shape</keyword>
<evidence type="ECO:0000256" key="16">
    <source>
        <dbReference type="SAM" id="Phobius"/>
    </source>
</evidence>
<evidence type="ECO:0000256" key="3">
    <source>
        <dbReference type="ARBA" id="ARBA00022679"/>
    </source>
</evidence>
<keyword evidence="4 16" id="KW-0812">Transmembrane</keyword>
<feature type="transmembrane region" description="Helical" evidence="16">
    <location>
        <begin position="83"/>
        <end position="100"/>
    </location>
</feature>
<name>A0ABT5JMZ4_9SPHN</name>
<evidence type="ECO:0000256" key="10">
    <source>
        <dbReference type="ARBA" id="ARBA00033270"/>
    </source>
</evidence>
<proteinExistence type="inferred from homology"/>
<evidence type="ECO:0000256" key="6">
    <source>
        <dbReference type="ARBA" id="ARBA00022984"/>
    </source>
</evidence>
<evidence type="ECO:0000256" key="5">
    <source>
        <dbReference type="ARBA" id="ARBA00022960"/>
    </source>
</evidence>
<comment type="subcellular location">
    <subcellularLocation>
        <location evidence="1">Membrane</location>
        <topology evidence="1">Multi-pass membrane protein</topology>
    </subcellularLocation>
</comment>
<dbReference type="RefSeq" id="WP_273676902.1">
    <property type="nucleotide sequence ID" value="NZ_JAQQXQ010000003.1"/>
</dbReference>
<comment type="caution">
    <text evidence="17">The sequence shown here is derived from an EMBL/GenBank/DDBJ whole genome shotgun (WGS) entry which is preliminary data.</text>
</comment>